<dbReference type="PROSITE" id="PS51421">
    <property type="entry name" value="RAS"/>
    <property type="match status" value="1"/>
</dbReference>
<dbReference type="EMBL" id="JAOAOG010000073">
    <property type="protein sequence ID" value="KAJ6250991.1"/>
    <property type="molecule type" value="Genomic_DNA"/>
</dbReference>
<dbReference type="Pfam" id="PF00071">
    <property type="entry name" value="Ras"/>
    <property type="match status" value="1"/>
</dbReference>
<dbReference type="SUPFAM" id="SSF54695">
    <property type="entry name" value="POZ domain"/>
    <property type="match status" value="1"/>
</dbReference>
<sequence length="678" mass="79060">MNELKIIIIGDGFVGKTSFLITATTNRFPEDYIPNVADTRSISAVVQGEEISLSLWDVMSQEDYDRLRALSYPETDLFIVSYSIDSPVSFDNVKSKWIPEIIFHCPKTPFILVAQKMDLRNNLETIQKLTKRKEKMVTYEKGRQLAVTINAQDFLECSSLERRNILPVIASAVRIALMYKNTNLRIIQKKPKKRIIYDEIHDPLDFVRPSVHYGQQISKLLTVNPTLKQVNENIFSADLLFVWPEKEEQEEKEILSGIQFGENIEVTKENQEKQLGGQEEKKNFKHLPKLCVLAHKSILSSRSIIFKKIFSEYEDSNELEQMLGIQKIRSQKEIQEIKKEKEITKENEIEITQEKKITLKRKKTGSITKYEVKRGKSTFPNFARLIKFLYGDPFKSESITFKKELTELKQLSLDFELPTLTDLCDLYLKTAFISQTNKRKTITQKKIQNLEEENLLQLEGCFSTGWRSQSRSEFELIIPPNQNDYKSKSKFIAVHKELLIVRSEYFFEKYMQLPRKEQEVGFRIDDTDFSLVADFVGFLYTKKVHFKSLEHAIQLLKMAQRFQCVDLSGYCQIYIGDTFLPQTKVTDVVECLNTLFKLDAPELADLCFEKIAKYYYGGIKKRQLGKSISKLPNKYKKLMKDYQSPHFSIFDSYQAFQSKMAKKFGFIKDPITQTILFY</sequence>
<feature type="domain" description="BTB" evidence="4">
    <location>
        <begin position="472"/>
        <end position="548"/>
    </location>
</feature>
<dbReference type="PROSITE" id="PS51419">
    <property type="entry name" value="RAB"/>
    <property type="match status" value="1"/>
</dbReference>
<evidence type="ECO:0000256" key="3">
    <source>
        <dbReference type="SAM" id="Coils"/>
    </source>
</evidence>
<keyword evidence="1" id="KW-0547">Nucleotide-binding</keyword>
<evidence type="ECO:0000313" key="5">
    <source>
        <dbReference type="EMBL" id="KAJ6250991.1"/>
    </source>
</evidence>
<dbReference type="PROSITE" id="PS51420">
    <property type="entry name" value="RHO"/>
    <property type="match status" value="1"/>
</dbReference>
<dbReference type="InterPro" id="IPR000210">
    <property type="entry name" value="BTB/POZ_dom"/>
</dbReference>
<organism evidence="5 6">
    <name type="scientific">Anaeramoeba flamelloides</name>
    <dbReference type="NCBI Taxonomy" id="1746091"/>
    <lineage>
        <taxon>Eukaryota</taxon>
        <taxon>Metamonada</taxon>
        <taxon>Anaeramoebidae</taxon>
        <taxon>Anaeramoeba</taxon>
    </lineage>
</organism>
<dbReference type="Proteomes" id="UP001150062">
    <property type="component" value="Unassembled WGS sequence"/>
</dbReference>
<dbReference type="NCBIfam" id="TIGR00231">
    <property type="entry name" value="small_GTP"/>
    <property type="match status" value="1"/>
</dbReference>
<dbReference type="SMART" id="SM00225">
    <property type="entry name" value="BTB"/>
    <property type="match status" value="2"/>
</dbReference>
<keyword evidence="6" id="KW-1185">Reference proteome</keyword>
<accession>A0ABQ8Z2F8</accession>
<reference evidence="5" key="1">
    <citation type="submission" date="2022-08" db="EMBL/GenBank/DDBJ databases">
        <title>Novel sulfate-reducing endosymbionts in the free-living metamonad Anaeramoeba.</title>
        <authorList>
            <person name="Jerlstrom-Hultqvist J."/>
            <person name="Cepicka I."/>
            <person name="Gallot-Lavallee L."/>
            <person name="Salas-Leiva D."/>
            <person name="Curtis B.A."/>
            <person name="Zahonova K."/>
            <person name="Pipaliya S."/>
            <person name="Dacks J."/>
            <person name="Roger A.J."/>
        </authorList>
    </citation>
    <scope>NUCLEOTIDE SEQUENCE</scope>
    <source>
        <strain evidence="5">Schooner1</strain>
    </source>
</reference>
<proteinExistence type="predicted"/>
<dbReference type="PRINTS" id="PR00449">
    <property type="entry name" value="RASTRNSFRMNG"/>
</dbReference>
<gene>
    <name evidence="5" type="ORF">M0813_15811</name>
</gene>
<feature type="coiled-coil region" evidence="3">
    <location>
        <begin position="327"/>
        <end position="354"/>
    </location>
</feature>
<dbReference type="Gene3D" id="3.40.50.300">
    <property type="entry name" value="P-loop containing nucleotide triphosphate hydrolases"/>
    <property type="match status" value="1"/>
</dbReference>
<comment type="caution">
    <text evidence="5">The sequence shown here is derived from an EMBL/GenBank/DDBJ whole genome shotgun (WGS) entry which is preliminary data.</text>
</comment>
<dbReference type="CDD" id="cd00157">
    <property type="entry name" value="Rho"/>
    <property type="match status" value="1"/>
</dbReference>
<dbReference type="InterPro" id="IPR001806">
    <property type="entry name" value="Small_GTPase"/>
</dbReference>
<evidence type="ECO:0000259" key="4">
    <source>
        <dbReference type="PROSITE" id="PS50097"/>
    </source>
</evidence>
<dbReference type="PROSITE" id="PS50097">
    <property type="entry name" value="BTB"/>
    <property type="match status" value="1"/>
</dbReference>
<evidence type="ECO:0000256" key="1">
    <source>
        <dbReference type="ARBA" id="ARBA00022741"/>
    </source>
</evidence>
<dbReference type="PANTHER" id="PTHR24072">
    <property type="entry name" value="RHO FAMILY GTPASE"/>
    <property type="match status" value="1"/>
</dbReference>
<dbReference type="SMART" id="SM00173">
    <property type="entry name" value="RAS"/>
    <property type="match status" value="1"/>
</dbReference>
<dbReference type="InterPro" id="IPR003578">
    <property type="entry name" value="Small_GTPase_Rho"/>
</dbReference>
<evidence type="ECO:0000256" key="2">
    <source>
        <dbReference type="ARBA" id="ARBA00023134"/>
    </source>
</evidence>
<dbReference type="SMART" id="SM00174">
    <property type="entry name" value="RHO"/>
    <property type="match status" value="1"/>
</dbReference>
<dbReference type="Pfam" id="PF00651">
    <property type="entry name" value="BTB"/>
    <property type="match status" value="1"/>
</dbReference>
<dbReference type="SMART" id="SM00175">
    <property type="entry name" value="RAB"/>
    <property type="match status" value="1"/>
</dbReference>
<dbReference type="SUPFAM" id="SSF52540">
    <property type="entry name" value="P-loop containing nucleoside triphosphate hydrolases"/>
    <property type="match status" value="1"/>
</dbReference>
<dbReference type="InterPro" id="IPR005225">
    <property type="entry name" value="Small_GTP-bd"/>
</dbReference>
<name>A0ABQ8Z2F8_9EUKA</name>
<dbReference type="CDD" id="cd18186">
    <property type="entry name" value="BTB_POZ_ZBTB_KLHL-like"/>
    <property type="match status" value="1"/>
</dbReference>
<dbReference type="InterPro" id="IPR027417">
    <property type="entry name" value="P-loop_NTPase"/>
</dbReference>
<evidence type="ECO:0000313" key="6">
    <source>
        <dbReference type="Proteomes" id="UP001150062"/>
    </source>
</evidence>
<keyword evidence="3" id="KW-0175">Coiled coil</keyword>
<keyword evidence="2" id="KW-0342">GTP-binding</keyword>
<protein>
    <recommendedName>
        <fullName evidence="4">BTB domain-containing protein</fullName>
    </recommendedName>
</protein>
<dbReference type="Gene3D" id="3.30.710.10">
    <property type="entry name" value="Potassium Channel Kv1.1, Chain A"/>
    <property type="match status" value="2"/>
</dbReference>
<dbReference type="InterPro" id="IPR011333">
    <property type="entry name" value="SKP1/BTB/POZ_sf"/>
</dbReference>